<organism evidence="16 17">
    <name type="scientific">Geotrypetes seraphini</name>
    <name type="common">Gaboon caecilian</name>
    <name type="synonym">Caecilia seraphini</name>
    <dbReference type="NCBI Taxonomy" id="260995"/>
    <lineage>
        <taxon>Eukaryota</taxon>
        <taxon>Metazoa</taxon>
        <taxon>Chordata</taxon>
        <taxon>Craniata</taxon>
        <taxon>Vertebrata</taxon>
        <taxon>Euteleostomi</taxon>
        <taxon>Amphibia</taxon>
        <taxon>Gymnophiona</taxon>
        <taxon>Geotrypetes</taxon>
    </lineage>
</organism>
<dbReference type="RefSeq" id="XP_033779093.1">
    <property type="nucleotide sequence ID" value="XM_033923202.1"/>
</dbReference>
<keyword evidence="16" id="KW-1185">Reference proteome</keyword>
<keyword evidence="11" id="KW-0325">Glycoprotein</keyword>
<dbReference type="GO" id="GO:0005886">
    <property type="term" value="C:plasma membrane"/>
    <property type="evidence" value="ECO:0007669"/>
    <property type="project" value="UniProtKB-SubCell"/>
</dbReference>
<dbReference type="GO" id="GO:0004984">
    <property type="term" value="F:olfactory receptor activity"/>
    <property type="evidence" value="ECO:0007669"/>
    <property type="project" value="InterPro"/>
</dbReference>
<dbReference type="Proteomes" id="UP000515159">
    <property type="component" value="Chromosome 16"/>
</dbReference>
<gene>
    <name evidence="17" type="primary">LOC117349610</name>
</gene>
<feature type="transmembrane region" description="Helical" evidence="14">
    <location>
        <begin position="200"/>
        <end position="225"/>
    </location>
</feature>
<evidence type="ECO:0000256" key="12">
    <source>
        <dbReference type="ARBA" id="ARBA00023224"/>
    </source>
</evidence>
<dbReference type="InterPro" id="IPR050939">
    <property type="entry name" value="Olfactory_GPCR1"/>
</dbReference>
<evidence type="ECO:0000256" key="9">
    <source>
        <dbReference type="ARBA" id="ARBA00023157"/>
    </source>
</evidence>
<dbReference type="InterPro" id="IPR000276">
    <property type="entry name" value="GPCR_Rhodpsn"/>
</dbReference>
<sequence>MEKENQTKVTGFILLGFPTVRELQVFFFILFLLGYLLTLLENIVIIVIIKLNYQLHKPMYFFLGNLSFLEMWYMTVTVPKLLAILLSDKETIYISACMTQMYFFIALVCTECVLLAVMAFDRYVAICNPLRYSTVMSRQLCVQLAASSWLSGFLISLIKVYYISKLVFCHENIINHFYCDISPLLNLACSDRTLAELVDFILALIILLIPLFATISSYICILMTILKIPTAKGRQKAFSTCASHLVVVAMFYSATLFIYARPRRINSFNSNKMVSVVYTIITPLLNPIIYCLRNKEVKEAFKSLVAKANVFSEKGNSNH</sequence>
<keyword evidence="7 13" id="KW-0297">G-protein coupled receptor</keyword>
<dbReference type="GO" id="GO:0004930">
    <property type="term" value="F:G protein-coupled receptor activity"/>
    <property type="evidence" value="ECO:0007669"/>
    <property type="project" value="UniProtKB-KW"/>
</dbReference>
<dbReference type="PROSITE" id="PS50262">
    <property type="entry name" value="G_PROTEIN_RECEP_F1_2"/>
    <property type="match status" value="1"/>
</dbReference>
<evidence type="ECO:0000256" key="7">
    <source>
        <dbReference type="ARBA" id="ARBA00023040"/>
    </source>
</evidence>
<reference evidence="17" key="1">
    <citation type="submission" date="2025-08" db="UniProtKB">
        <authorList>
            <consortium name="RefSeq"/>
        </authorList>
    </citation>
    <scope>IDENTIFICATION</scope>
</reference>
<dbReference type="InterPro" id="IPR017452">
    <property type="entry name" value="GPCR_Rhodpsn_7TM"/>
</dbReference>
<keyword evidence="3 14" id="KW-0716">Sensory transduction</keyword>
<keyword evidence="10 13" id="KW-0675">Receptor</keyword>
<keyword evidence="8 14" id="KW-0472">Membrane</keyword>
<comment type="similarity">
    <text evidence="13">Belongs to the G-protein coupled receptor 1 family.</text>
</comment>
<keyword evidence="6 14" id="KW-1133">Transmembrane helix</keyword>
<evidence type="ECO:0000256" key="4">
    <source>
        <dbReference type="ARBA" id="ARBA00022692"/>
    </source>
</evidence>
<dbReference type="SUPFAM" id="SSF81321">
    <property type="entry name" value="Family A G protein-coupled receptor-like"/>
    <property type="match status" value="1"/>
</dbReference>
<comment type="subcellular location">
    <subcellularLocation>
        <location evidence="1 14">Cell membrane</location>
        <topology evidence="1 14">Multi-pass membrane protein</topology>
    </subcellularLocation>
</comment>
<dbReference type="OrthoDB" id="5967130at2759"/>
<evidence type="ECO:0000256" key="5">
    <source>
        <dbReference type="ARBA" id="ARBA00022725"/>
    </source>
</evidence>
<keyword evidence="9" id="KW-1015">Disulfide bond</keyword>
<dbReference type="PANTHER" id="PTHR24242:SF359">
    <property type="entry name" value="ODORANT RECEPTOR-RELATED"/>
    <property type="match status" value="1"/>
</dbReference>
<dbReference type="PANTHER" id="PTHR24242">
    <property type="entry name" value="G-PROTEIN COUPLED RECEPTOR"/>
    <property type="match status" value="1"/>
</dbReference>
<dbReference type="FunCoup" id="A0A6P8PWA3">
    <property type="interactions" value="288"/>
</dbReference>
<feature type="transmembrane region" description="Helical" evidence="14">
    <location>
        <begin position="92"/>
        <end position="120"/>
    </location>
</feature>
<dbReference type="InterPro" id="IPR000725">
    <property type="entry name" value="Olfact_rcpt"/>
</dbReference>
<dbReference type="KEGG" id="gsh:117349610"/>
<evidence type="ECO:0000256" key="10">
    <source>
        <dbReference type="ARBA" id="ARBA00023170"/>
    </source>
</evidence>
<dbReference type="PRINTS" id="PR00237">
    <property type="entry name" value="GPCRRHODOPSN"/>
</dbReference>
<dbReference type="Gene3D" id="1.20.1070.10">
    <property type="entry name" value="Rhodopsin 7-helix transmembrane proteins"/>
    <property type="match status" value="1"/>
</dbReference>
<feature type="transmembrane region" description="Helical" evidence="14">
    <location>
        <begin position="272"/>
        <end position="292"/>
    </location>
</feature>
<dbReference type="GeneID" id="117349610"/>
<evidence type="ECO:0000256" key="14">
    <source>
        <dbReference type="RuleBase" id="RU363047"/>
    </source>
</evidence>
<dbReference type="Pfam" id="PF13853">
    <property type="entry name" value="7tm_4"/>
    <property type="match status" value="1"/>
</dbReference>
<feature type="transmembrane region" description="Helical" evidence="14">
    <location>
        <begin position="237"/>
        <end position="260"/>
    </location>
</feature>
<keyword evidence="5 14" id="KW-0552">Olfaction</keyword>
<accession>A0A6P8PWA3</accession>
<evidence type="ECO:0000256" key="13">
    <source>
        <dbReference type="RuleBase" id="RU000688"/>
    </source>
</evidence>
<proteinExistence type="inferred from homology"/>
<dbReference type="InParanoid" id="A0A6P8PWA3"/>
<evidence type="ECO:0000256" key="3">
    <source>
        <dbReference type="ARBA" id="ARBA00022606"/>
    </source>
</evidence>
<feature type="transmembrane region" description="Helical" evidence="14">
    <location>
        <begin position="61"/>
        <end position="86"/>
    </location>
</feature>
<evidence type="ECO:0000313" key="16">
    <source>
        <dbReference type="Proteomes" id="UP000515159"/>
    </source>
</evidence>
<evidence type="ECO:0000313" key="17">
    <source>
        <dbReference type="RefSeq" id="XP_033779093.1"/>
    </source>
</evidence>
<keyword evidence="4 13" id="KW-0812">Transmembrane</keyword>
<evidence type="ECO:0000259" key="15">
    <source>
        <dbReference type="PROSITE" id="PS50262"/>
    </source>
</evidence>
<name>A0A6P8PWA3_GEOSA</name>
<feature type="transmembrane region" description="Helical" evidence="14">
    <location>
        <begin position="140"/>
        <end position="162"/>
    </location>
</feature>
<dbReference type="PRINTS" id="PR00245">
    <property type="entry name" value="OLFACTORYR"/>
</dbReference>
<keyword evidence="2 14" id="KW-1003">Cell membrane</keyword>
<evidence type="ECO:0000256" key="11">
    <source>
        <dbReference type="ARBA" id="ARBA00023180"/>
    </source>
</evidence>
<keyword evidence="12 13" id="KW-0807">Transducer</keyword>
<feature type="domain" description="G-protein coupled receptors family 1 profile" evidence="15">
    <location>
        <begin position="41"/>
        <end position="290"/>
    </location>
</feature>
<evidence type="ECO:0000256" key="2">
    <source>
        <dbReference type="ARBA" id="ARBA00022475"/>
    </source>
</evidence>
<dbReference type="AlphaFoldDB" id="A0A6P8PWA3"/>
<evidence type="ECO:0000256" key="6">
    <source>
        <dbReference type="ARBA" id="ARBA00022989"/>
    </source>
</evidence>
<evidence type="ECO:0000256" key="8">
    <source>
        <dbReference type="ARBA" id="ARBA00023136"/>
    </source>
</evidence>
<feature type="transmembrane region" description="Helical" evidence="14">
    <location>
        <begin position="25"/>
        <end position="49"/>
    </location>
</feature>
<evidence type="ECO:0000256" key="1">
    <source>
        <dbReference type="ARBA" id="ARBA00004651"/>
    </source>
</evidence>
<dbReference type="FunFam" id="1.20.1070.10:FF:000001">
    <property type="entry name" value="Olfactory receptor"/>
    <property type="match status" value="1"/>
</dbReference>
<dbReference type="PROSITE" id="PS00237">
    <property type="entry name" value="G_PROTEIN_RECEP_F1_1"/>
    <property type="match status" value="1"/>
</dbReference>
<protein>
    <recommendedName>
        <fullName evidence="14">Olfactory receptor</fullName>
    </recommendedName>
</protein>